<dbReference type="Pfam" id="PF04082">
    <property type="entry name" value="Fungal_trans"/>
    <property type="match status" value="1"/>
</dbReference>
<comment type="caution">
    <text evidence="10">The sequence shown here is derived from an EMBL/GenBank/DDBJ whole genome shotgun (WGS) entry which is preliminary data.</text>
</comment>
<feature type="region of interest" description="Disordered" evidence="8">
    <location>
        <begin position="109"/>
        <end position="128"/>
    </location>
</feature>
<keyword evidence="7" id="KW-0539">Nucleus</keyword>
<dbReference type="EMBL" id="JAPZBU010000006">
    <property type="protein sequence ID" value="KAJ5396582.1"/>
    <property type="molecule type" value="Genomic_DNA"/>
</dbReference>
<feature type="compositionally biased region" description="Polar residues" evidence="8">
    <location>
        <begin position="211"/>
        <end position="232"/>
    </location>
</feature>
<feature type="domain" description="Xylanolytic transcriptional activator regulatory" evidence="9">
    <location>
        <begin position="473"/>
        <end position="546"/>
    </location>
</feature>
<keyword evidence="2" id="KW-0479">Metal-binding</keyword>
<reference evidence="10" key="2">
    <citation type="journal article" date="2023" name="IMA Fungus">
        <title>Comparative genomic study of the Penicillium genus elucidates a diverse pangenome and 15 lateral gene transfer events.</title>
        <authorList>
            <person name="Petersen C."/>
            <person name="Sorensen T."/>
            <person name="Nielsen M.R."/>
            <person name="Sondergaard T.E."/>
            <person name="Sorensen J.L."/>
            <person name="Fitzpatrick D.A."/>
            <person name="Frisvad J.C."/>
            <person name="Nielsen K.L."/>
        </authorList>
    </citation>
    <scope>NUCLEOTIDE SEQUENCE</scope>
    <source>
        <strain evidence="10">IBT 29677</strain>
    </source>
</reference>
<dbReference type="InterPro" id="IPR007219">
    <property type="entry name" value="XnlR_reg_dom"/>
</dbReference>
<evidence type="ECO:0000313" key="11">
    <source>
        <dbReference type="Proteomes" id="UP001147747"/>
    </source>
</evidence>
<keyword evidence="6" id="KW-0804">Transcription</keyword>
<keyword evidence="3" id="KW-0862">Zinc</keyword>
<evidence type="ECO:0000256" key="5">
    <source>
        <dbReference type="ARBA" id="ARBA00023125"/>
    </source>
</evidence>
<dbReference type="GeneID" id="81368312"/>
<evidence type="ECO:0000256" key="8">
    <source>
        <dbReference type="SAM" id="MobiDB-lite"/>
    </source>
</evidence>
<dbReference type="OrthoDB" id="25921at2759"/>
<dbReference type="RefSeq" id="XP_056488634.1">
    <property type="nucleotide sequence ID" value="XM_056629332.1"/>
</dbReference>
<evidence type="ECO:0000256" key="4">
    <source>
        <dbReference type="ARBA" id="ARBA00023015"/>
    </source>
</evidence>
<name>A0A9W9W0Z5_9EURO</name>
<dbReference type="PANTHER" id="PTHR47782:SF1">
    <property type="entry name" value="PYRIMIDINE PATHWAY REGULATORY PROTEIN 1"/>
    <property type="match status" value="1"/>
</dbReference>
<keyword evidence="11" id="KW-1185">Reference proteome</keyword>
<dbReference type="GO" id="GO:0043565">
    <property type="term" value="F:sequence-specific DNA binding"/>
    <property type="evidence" value="ECO:0007669"/>
    <property type="project" value="TreeGrafter"/>
</dbReference>
<evidence type="ECO:0000256" key="1">
    <source>
        <dbReference type="ARBA" id="ARBA00004123"/>
    </source>
</evidence>
<sequence length="905" mass="101521">MLEIFKISEYEDLYAKALHYLRYKVHNRAGSVVPHGTIHMRAVPQTRSAGQAFPHSPKPSVLNSHEITTRPCSVQSLHAFESHGTPKSSSVAATHRQYASRGWQRCAAEESPLGMPPMPPETSQSEYPQPSHYGEVADHVVSVMVEFPPAVTVPGQKFHVLMFTRVIMICPFLETTLCPDFDLSKGPQVNVDSVETLNTSQDGPSVAPRASATQRDTSEPSFQEPSNEPVTNKRSHSAIESEADSPLSAKARSVAIDLGMLSLQSDSRQKHYLGSSSGLLFAKLMGLDNEPQSQQTATQARRLTPRRISDEIYQSLYNKLRKELPPPEEACLLLEVYFENIHIDHPFLHPASLVNAYHALYVCAQAGYNGSVDQNGWIDAVQPFGYNGKIDTVAGRESTPISFATTIFHVFMVFSLSATVLTRKKNYDHSPARFHRMAMCTASETFSGISVPSLQAVLLLAVQSLIEPAGMNIWTLVYIAMSHCIDLGLQREPPDSGMPSCARSILRFIFYTVYSMDRSIATIQGRPLGIRDEAFDIRPPDETDIAKMMTMAEGDLVIKLPASRLFELSISRFRLEQHISEIKLLLYHLPTRTHSFVWPTNLTEIQTRIKFDLDDWLQGVQQIVASNDMDEEDMSSFQFQKLKHEQLYHSAVCLLFQPSQSFPSPSQEALRICYESCSKRLQIYDAVSNQEMLYYNWRNIHGIFSSGATIVYCAWASRDLQRNIPFAKLLRDLRTCSNHLSIGSQWWPSVRSGKESFEMMIDLIIKYFSDLQVQIQDTRTSSERQRQPTSSQAGTLKPPTSYSSVYAVEKEPAGRGIAHGDEGHPGPDHFDFVNQDPSFGIMNNAQPSLDNMDLSISVDTLEDFDPPTIEAAMENFMADYLHEDWGWDPFSNTTGPFDFQGNGTL</sequence>
<dbReference type="GO" id="GO:0006351">
    <property type="term" value="P:DNA-templated transcription"/>
    <property type="evidence" value="ECO:0007669"/>
    <property type="project" value="InterPro"/>
</dbReference>
<evidence type="ECO:0000256" key="3">
    <source>
        <dbReference type="ARBA" id="ARBA00022833"/>
    </source>
</evidence>
<dbReference type="PANTHER" id="PTHR47782">
    <property type="entry name" value="ZN(II)2CYS6 TRANSCRIPTION FACTOR (EUROFUNG)-RELATED"/>
    <property type="match status" value="1"/>
</dbReference>
<feature type="compositionally biased region" description="Polar residues" evidence="8">
    <location>
        <begin position="787"/>
        <end position="801"/>
    </location>
</feature>
<keyword evidence="5" id="KW-0238">DNA-binding</keyword>
<accession>A0A9W9W0Z5</accession>
<dbReference type="InterPro" id="IPR052202">
    <property type="entry name" value="Yeast_MetPath_Reg"/>
</dbReference>
<comment type="subcellular location">
    <subcellularLocation>
        <location evidence="1">Nucleus</location>
    </subcellularLocation>
</comment>
<gene>
    <name evidence="10" type="ORF">N7509_004695</name>
</gene>
<evidence type="ECO:0000256" key="6">
    <source>
        <dbReference type="ARBA" id="ARBA00023163"/>
    </source>
</evidence>
<evidence type="ECO:0000259" key="9">
    <source>
        <dbReference type="SMART" id="SM00906"/>
    </source>
</evidence>
<dbReference type="GO" id="GO:0005634">
    <property type="term" value="C:nucleus"/>
    <property type="evidence" value="ECO:0007669"/>
    <property type="project" value="UniProtKB-SubCell"/>
</dbReference>
<dbReference type="GO" id="GO:0008270">
    <property type="term" value="F:zinc ion binding"/>
    <property type="evidence" value="ECO:0007669"/>
    <property type="project" value="InterPro"/>
</dbReference>
<organism evidence="10 11">
    <name type="scientific">Penicillium cosmopolitanum</name>
    <dbReference type="NCBI Taxonomy" id="1131564"/>
    <lineage>
        <taxon>Eukaryota</taxon>
        <taxon>Fungi</taxon>
        <taxon>Dikarya</taxon>
        <taxon>Ascomycota</taxon>
        <taxon>Pezizomycotina</taxon>
        <taxon>Eurotiomycetes</taxon>
        <taxon>Eurotiomycetidae</taxon>
        <taxon>Eurotiales</taxon>
        <taxon>Aspergillaceae</taxon>
        <taxon>Penicillium</taxon>
    </lineage>
</organism>
<evidence type="ECO:0000256" key="2">
    <source>
        <dbReference type="ARBA" id="ARBA00022723"/>
    </source>
</evidence>
<feature type="region of interest" description="Disordered" evidence="8">
    <location>
        <begin position="196"/>
        <end position="246"/>
    </location>
</feature>
<feature type="region of interest" description="Disordered" evidence="8">
    <location>
        <begin position="778"/>
        <end position="801"/>
    </location>
</feature>
<dbReference type="CDD" id="cd12148">
    <property type="entry name" value="fungal_TF_MHR"/>
    <property type="match status" value="1"/>
</dbReference>
<evidence type="ECO:0000256" key="7">
    <source>
        <dbReference type="ARBA" id="ARBA00023242"/>
    </source>
</evidence>
<dbReference type="GO" id="GO:0000981">
    <property type="term" value="F:DNA-binding transcription factor activity, RNA polymerase II-specific"/>
    <property type="evidence" value="ECO:0007669"/>
    <property type="project" value="TreeGrafter"/>
</dbReference>
<proteinExistence type="predicted"/>
<reference evidence="10" key="1">
    <citation type="submission" date="2022-12" db="EMBL/GenBank/DDBJ databases">
        <authorList>
            <person name="Petersen C."/>
        </authorList>
    </citation>
    <scope>NUCLEOTIDE SEQUENCE</scope>
    <source>
        <strain evidence="10">IBT 29677</strain>
    </source>
</reference>
<evidence type="ECO:0000313" key="10">
    <source>
        <dbReference type="EMBL" id="KAJ5396582.1"/>
    </source>
</evidence>
<dbReference type="Proteomes" id="UP001147747">
    <property type="component" value="Unassembled WGS sequence"/>
</dbReference>
<protein>
    <recommendedName>
        <fullName evidence="9">Xylanolytic transcriptional activator regulatory domain-containing protein</fullName>
    </recommendedName>
</protein>
<keyword evidence="4" id="KW-0805">Transcription regulation</keyword>
<dbReference type="GO" id="GO:0045944">
    <property type="term" value="P:positive regulation of transcription by RNA polymerase II"/>
    <property type="evidence" value="ECO:0007669"/>
    <property type="project" value="TreeGrafter"/>
</dbReference>
<dbReference type="AlphaFoldDB" id="A0A9W9W0Z5"/>
<dbReference type="SMART" id="SM00906">
    <property type="entry name" value="Fungal_trans"/>
    <property type="match status" value="1"/>
</dbReference>